<protein>
    <submittedName>
        <fullName evidence="3">C-type lectin domain family 4 member M-like</fullName>
    </submittedName>
</protein>
<dbReference type="GeneID" id="129924790"/>
<evidence type="ECO:0000259" key="1">
    <source>
        <dbReference type="PROSITE" id="PS50041"/>
    </source>
</evidence>
<gene>
    <name evidence="3" type="primary">LOC129924790</name>
</gene>
<dbReference type="PROSITE" id="PS50041">
    <property type="entry name" value="C_TYPE_LECTIN_2"/>
    <property type="match status" value="1"/>
</dbReference>
<dbReference type="Proteomes" id="UP001165740">
    <property type="component" value="Chromosome 2"/>
</dbReference>
<dbReference type="PANTHER" id="PTHR22801">
    <property type="entry name" value="LITHOSTATHINE"/>
    <property type="match status" value="1"/>
</dbReference>
<dbReference type="RefSeq" id="XP_055877785.1">
    <property type="nucleotide sequence ID" value="XM_056021810.1"/>
</dbReference>
<evidence type="ECO:0000313" key="3">
    <source>
        <dbReference type="RefSeq" id="XP_055877785.1"/>
    </source>
</evidence>
<dbReference type="InterPro" id="IPR016186">
    <property type="entry name" value="C-type_lectin-like/link_sf"/>
</dbReference>
<keyword evidence="2" id="KW-1185">Reference proteome</keyword>
<dbReference type="CDD" id="cd00037">
    <property type="entry name" value="CLECT"/>
    <property type="match status" value="1"/>
</dbReference>
<feature type="domain" description="C-type lectin" evidence="1">
    <location>
        <begin position="38"/>
        <end position="141"/>
    </location>
</feature>
<dbReference type="OrthoDB" id="6068836at2759"/>
<dbReference type="AlphaFoldDB" id="A0A9W2ZS32"/>
<dbReference type="Gene3D" id="3.10.100.10">
    <property type="entry name" value="Mannose-Binding Protein A, subunit A"/>
    <property type="match status" value="1"/>
</dbReference>
<dbReference type="PANTHER" id="PTHR22801:SF63">
    <property type="entry name" value="C-TYPE LECTIN DOMAIN-CONTAINING PROTEIN"/>
    <property type="match status" value="1"/>
</dbReference>
<name>A0A9W2ZS32_BIOGL</name>
<proteinExistence type="predicted"/>
<sequence>MHGVPRPSNSTGDKFYFTDYCNQTQGYRLYIYKSVVDCFYLAQKWAIYTEAQSNCSAIGGRVMQAKTQDRYDLFLHFARNVFGTFTFLGLTDQVTDGIFQWEDGEVINPTWKNTIYMYGEGTANSLTENCTVAANYSSFIWVYDGRCDLTTKRHYYICELIT</sequence>
<dbReference type="InterPro" id="IPR001304">
    <property type="entry name" value="C-type_lectin-like"/>
</dbReference>
<organism evidence="2 3">
    <name type="scientific">Biomphalaria glabrata</name>
    <name type="common">Bloodfluke planorb</name>
    <name type="synonym">Freshwater snail</name>
    <dbReference type="NCBI Taxonomy" id="6526"/>
    <lineage>
        <taxon>Eukaryota</taxon>
        <taxon>Metazoa</taxon>
        <taxon>Spiralia</taxon>
        <taxon>Lophotrochozoa</taxon>
        <taxon>Mollusca</taxon>
        <taxon>Gastropoda</taxon>
        <taxon>Heterobranchia</taxon>
        <taxon>Euthyneura</taxon>
        <taxon>Panpulmonata</taxon>
        <taxon>Hygrophila</taxon>
        <taxon>Lymnaeoidea</taxon>
        <taxon>Planorbidae</taxon>
        <taxon>Biomphalaria</taxon>
    </lineage>
</organism>
<dbReference type="InterPro" id="IPR050801">
    <property type="entry name" value="Ca-Dep_Lectins_ImmuneDev"/>
</dbReference>
<dbReference type="Pfam" id="PF00059">
    <property type="entry name" value="Lectin_C"/>
    <property type="match status" value="1"/>
</dbReference>
<dbReference type="InterPro" id="IPR016187">
    <property type="entry name" value="CTDL_fold"/>
</dbReference>
<evidence type="ECO:0000313" key="2">
    <source>
        <dbReference type="Proteomes" id="UP001165740"/>
    </source>
</evidence>
<reference evidence="3" key="1">
    <citation type="submission" date="2025-08" db="UniProtKB">
        <authorList>
            <consortium name="RefSeq"/>
        </authorList>
    </citation>
    <scope>IDENTIFICATION</scope>
</reference>
<accession>A0A9W2ZS32</accession>
<dbReference type="SUPFAM" id="SSF56436">
    <property type="entry name" value="C-type lectin-like"/>
    <property type="match status" value="1"/>
</dbReference>